<dbReference type="InterPro" id="IPR018062">
    <property type="entry name" value="HTH_AraC-typ_CS"/>
</dbReference>
<reference evidence="5 6" key="1">
    <citation type="journal article" date="2020" name="ISME J.">
        <title>Comparative genomics reveals insights into cyanobacterial evolution and habitat adaptation.</title>
        <authorList>
            <person name="Chen M.Y."/>
            <person name="Teng W.K."/>
            <person name="Zhao L."/>
            <person name="Hu C.X."/>
            <person name="Zhou Y.K."/>
            <person name="Han B.P."/>
            <person name="Song L.R."/>
            <person name="Shu W.S."/>
        </authorList>
    </citation>
    <scope>NUCLEOTIDE SEQUENCE [LARGE SCALE GENOMIC DNA]</scope>
    <source>
        <strain evidence="5 6">FACHB-838</strain>
    </source>
</reference>
<dbReference type="Pfam" id="PF12833">
    <property type="entry name" value="HTH_18"/>
    <property type="match status" value="1"/>
</dbReference>
<accession>A0ABR8E4H5</accession>
<dbReference type="SMART" id="SM00342">
    <property type="entry name" value="HTH_ARAC"/>
    <property type="match status" value="1"/>
</dbReference>
<evidence type="ECO:0000256" key="2">
    <source>
        <dbReference type="ARBA" id="ARBA00023125"/>
    </source>
</evidence>
<sequence>MAKTSQVNSTLPRKSEIPIPIMSSETLGWQPLLVEEFQQPPGGIDLPEAWAGHSIALCLAPRPHRISQMVGDRRYTGLYSKGDISITPADIPASYRAEGNDHYLHVLVPAQFFQSVAQQTAELDPTRLELVTEFRVRDPQLEQILMLLKAELYKGGGGVGRLYVESLANVLAIHLLREYSSTQPRIPRHPGGLGDHQLLQVSEYIHAHLDQEIKLVDLANIVSVSQFHFSRLFKQSMGMSPHQYLVQQRVERAKQLLKTSKLAIAQIALQCGFNSQSHLGKAFREATGMTPSDYRQH</sequence>
<proteinExistence type="predicted"/>
<keyword evidence="2" id="KW-0238">DNA-binding</keyword>
<dbReference type="RefSeq" id="WP_190947036.1">
    <property type="nucleotide sequence ID" value="NZ_JACJSI010000429.1"/>
</dbReference>
<dbReference type="InterPro" id="IPR009057">
    <property type="entry name" value="Homeodomain-like_sf"/>
</dbReference>
<evidence type="ECO:0000313" key="6">
    <source>
        <dbReference type="Proteomes" id="UP000623440"/>
    </source>
</evidence>
<dbReference type="PANTHER" id="PTHR46796:SF6">
    <property type="entry name" value="ARAC SUBFAMILY"/>
    <property type="match status" value="1"/>
</dbReference>
<dbReference type="PROSITE" id="PS00041">
    <property type="entry name" value="HTH_ARAC_FAMILY_1"/>
    <property type="match status" value="1"/>
</dbReference>
<dbReference type="InterPro" id="IPR018060">
    <property type="entry name" value="HTH_AraC"/>
</dbReference>
<name>A0ABR8E4H5_9NOSO</name>
<evidence type="ECO:0000313" key="5">
    <source>
        <dbReference type="EMBL" id="MBD2536298.1"/>
    </source>
</evidence>
<feature type="domain" description="HTH araC/xylS-type" evidence="4">
    <location>
        <begin position="199"/>
        <end position="297"/>
    </location>
</feature>
<dbReference type="PRINTS" id="PR00032">
    <property type="entry name" value="HTHARAC"/>
</dbReference>
<dbReference type="Proteomes" id="UP000623440">
    <property type="component" value="Unassembled WGS sequence"/>
</dbReference>
<comment type="caution">
    <text evidence="5">The sequence shown here is derived from an EMBL/GenBank/DDBJ whole genome shotgun (WGS) entry which is preliminary data.</text>
</comment>
<dbReference type="Gene3D" id="1.10.10.60">
    <property type="entry name" value="Homeodomain-like"/>
    <property type="match status" value="2"/>
</dbReference>
<evidence type="ECO:0000259" key="4">
    <source>
        <dbReference type="PROSITE" id="PS01124"/>
    </source>
</evidence>
<keyword evidence="6" id="KW-1185">Reference proteome</keyword>
<gene>
    <name evidence="5" type="ORF">H6G97_46240</name>
</gene>
<dbReference type="PANTHER" id="PTHR46796">
    <property type="entry name" value="HTH-TYPE TRANSCRIPTIONAL ACTIVATOR RHAS-RELATED"/>
    <property type="match status" value="1"/>
</dbReference>
<keyword evidence="3" id="KW-0804">Transcription</keyword>
<keyword evidence="1" id="KW-0805">Transcription regulation</keyword>
<dbReference type="PROSITE" id="PS01124">
    <property type="entry name" value="HTH_ARAC_FAMILY_2"/>
    <property type="match status" value="1"/>
</dbReference>
<dbReference type="EMBL" id="JACJSI010000429">
    <property type="protein sequence ID" value="MBD2536298.1"/>
    <property type="molecule type" value="Genomic_DNA"/>
</dbReference>
<dbReference type="InterPro" id="IPR020449">
    <property type="entry name" value="Tscrpt_reg_AraC-type_HTH"/>
</dbReference>
<protein>
    <submittedName>
        <fullName evidence="5">AraC family transcriptional regulator</fullName>
    </submittedName>
</protein>
<dbReference type="InterPro" id="IPR050204">
    <property type="entry name" value="AraC_XylS_family_regulators"/>
</dbReference>
<evidence type="ECO:0000256" key="1">
    <source>
        <dbReference type="ARBA" id="ARBA00023015"/>
    </source>
</evidence>
<evidence type="ECO:0000256" key="3">
    <source>
        <dbReference type="ARBA" id="ARBA00023163"/>
    </source>
</evidence>
<organism evidence="5 6">
    <name type="scientific">Nostoc flagelliforme FACHB-838</name>
    <dbReference type="NCBI Taxonomy" id="2692904"/>
    <lineage>
        <taxon>Bacteria</taxon>
        <taxon>Bacillati</taxon>
        <taxon>Cyanobacteriota</taxon>
        <taxon>Cyanophyceae</taxon>
        <taxon>Nostocales</taxon>
        <taxon>Nostocaceae</taxon>
        <taxon>Nostoc</taxon>
    </lineage>
</organism>
<dbReference type="SUPFAM" id="SSF46689">
    <property type="entry name" value="Homeodomain-like"/>
    <property type="match status" value="2"/>
</dbReference>